<organism evidence="1 2">
    <name type="scientific">Geodia barretti</name>
    <name type="common">Barrett's horny sponge</name>
    <dbReference type="NCBI Taxonomy" id="519541"/>
    <lineage>
        <taxon>Eukaryota</taxon>
        <taxon>Metazoa</taxon>
        <taxon>Porifera</taxon>
        <taxon>Demospongiae</taxon>
        <taxon>Heteroscleromorpha</taxon>
        <taxon>Tetractinellida</taxon>
        <taxon>Astrophorina</taxon>
        <taxon>Geodiidae</taxon>
        <taxon>Geodia</taxon>
    </lineage>
</organism>
<name>A0AA35TI57_GEOBA</name>
<evidence type="ECO:0000313" key="2">
    <source>
        <dbReference type="Proteomes" id="UP001174909"/>
    </source>
</evidence>
<gene>
    <name evidence="1" type="ORF">GBAR_LOCUS26277</name>
</gene>
<comment type="caution">
    <text evidence="1">The sequence shown here is derived from an EMBL/GenBank/DDBJ whole genome shotgun (WGS) entry which is preliminary data.</text>
</comment>
<evidence type="ECO:0000313" key="1">
    <source>
        <dbReference type="EMBL" id="CAI8047542.1"/>
    </source>
</evidence>
<proteinExistence type="predicted"/>
<dbReference type="Proteomes" id="UP001174909">
    <property type="component" value="Unassembled WGS sequence"/>
</dbReference>
<dbReference type="EMBL" id="CASHTH010003654">
    <property type="protein sequence ID" value="CAI8047542.1"/>
    <property type="molecule type" value="Genomic_DNA"/>
</dbReference>
<sequence>MEEEVHRYRRSATRDGRTLSEWVRQKQRRAARAEPSGSINRLPAEIRAAARHDFPTGDIDRMLREIESGHRT</sequence>
<dbReference type="AlphaFoldDB" id="A0AA35TI57"/>
<keyword evidence="2" id="KW-1185">Reference proteome</keyword>
<accession>A0AA35TI57</accession>
<protein>
    <submittedName>
        <fullName evidence="1">Antitoxin VapB13</fullName>
    </submittedName>
</protein>
<reference evidence="1" key="1">
    <citation type="submission" date="2023-03" db="EMBL/GenBank/DDBJ databases">
        <authorList>
            <person name="Steffen K."/>
            <person name="Cardenas P."/>
        </authorList>
    </citation>
    <scope>NUCLEOTIDE SEQUENCE</scope>
</reference>